<comment type="catalytic activity">
    <reaction evidence="8">
        <text>ATP + H2O = ADP + phosphate + H(+)</text>
        <dbReference type="Rhea" id="RHEA:13065"/>
        <dbReference type="ChEBI" id="CHEBI:15377"/>
        <dbReference type="ChEBI" id="CHEBI:15378"/>
        <dbReference type="ChEBI" id="CHEBI:30616"/>
        <dbReference type="ChEBI" id="CHEBI:43474"/>
        <dbReference type="ChEBI" id="CHEBI:456216"/>
        <dbReference type="EC" id="3.6.4.13"/>
    </reaction>
</comment>
<dbReference type="GO" id="GO:0042255">
    <property type="term" value="P:ribosome assembly"/>
    <property type="evidence" value="ECO:0007669"/>
    <property type="project" value="UniProtKB-ARBA"/>
</dbReference>
<feature type="domain" description="DEAD-box RNA helicase Q" evidence="14">
    <location>
        <begin position="1"/>
        <end position="29"/>
    </location>
</feature>
<keyword evidence="6" id="KW-0067">ATP-binding</keyword>
<dbReference type="GO" id="GO:0003724">
    <property type="term" value="F:RNA helicase activity"/>
    <property type="evidence" value="ECO:0007669"/>
    <property type="project" value="UniProtKB-EC"/>
</dbReference>
<evidence type="ECO:0000256" key="8">
    <source>
        <dbReference type="ARBA" id="ARBA00047984"/>
    </source>
</evidence>
<keyword evidence="3" id="KW-0547">Nucleotide-binding</keyword>
<dbReference type="FunFam" id="3.40.50.300:FF:000108">
    <property type="entry name" value="ATP-dependent RNA helicase RhlE"/>
    <property type="match status" value="1"/>
</dbReference>
<dbReference type="GO" id="GO:0005524">
    <property type="term" value="F:ATP binding"/>
    <property type="evidence" value="ECO:0007669"/>
    <property type="project" value="UniProtKB-KW"/>
</dbReference>
<dbReference type="SUPFAM" id="SSF52540">
    <property type="entry name" value="P-loop containing nucleoside triphosphate hydrolases"/>
    <property type="match status" value="1"/>
</dbReference>
<feature type="short sequence motif" description="Q motif" evidence="10">
    <location>
        <begin position="1"/>
        <end position="29"/>
    </location>
</feature>
<dbReference type="Proteomes" id="UP001238163">
    <property type="component" value="Unassembled WGS sequence"/>
</dbReference>
<dbReference type="PROSITE" id="PS51194">
    <property type="entry name" value="HELICASE_CTER"/>
    <property type="match status" value="1"/>
</dbReference>
<evidence type="ECO:0000259" key="14">
    <source>
        <dbReference type="PROSITE" id="PS51195"/>
    </source>
</evidence>
<feature type="region of interest" description="Disordered" evidence="11">
    <location>
        <begin position="372"/>
        <end position="458"/>
    </location>
</feature>
<dbReference type="InterPro" id="IPR050079">
    <property type="entry name" value="DEAD_box_RNA_helicase"/>
</dbReference>
<dbReference type="Gene3D" id="3.40.50.300">
    <property type="entry name" value="P-loop containing nucleotide triphosphate hydrolases"/>
    <property type="match status" value="2"/>
</dbReference>
<dbReference type="PANTHER" id="PTHR47959">
    <property type="entry name" value="ATP-DEPENDENT RNA HELICASE RHLE-RELATED"/>
    <property type="match status" value="1"/>
</dbReference>
<evidence type="ECO:0000256" key="3">
    <source>
        <dbReference type="ARBA" id="ARBA00022741"/>
    </source>
</evidence>
<dbReference type="Pfam" id="PF00270">
    <property type="entry name" value="DEAD"/>
    <property type="match status" value="1"/>
</dbReference>
<keyword evidence="2" id="KW-0963">Cytoplasm</keyword>
<dbReference type="InterPro" id="IPR014001">
    <property type="entry name" value="Helicase_ATP-bd"/>
</dbReference>
<accession>A0AAE4AQP7</accession>
<dbReference type="InterPro" id="IPR014014">
    <property type="entry name" value="RNA_helicase_DEAD_Q_motif"/>
</dbReference>
<comment type="caution">
    <text evidence="15">The sequence shown here is derived from an EMBL/GenBank/DDBJ whole genome shotgun (WGS) entry which is preliminary data.</text>
</comment>
<dbReference type="InterPro" id="IPR011545">
    <property type="entry name" value="DEAD/DEAH_box_helicase_dom"/>
</dbReference>
<feature type="domain" description="Helicase C-terminal" evidence="13">
    <location>
        <begin position="229"/>
        <end position="378"/>
    </location>
</feature>
<evidence type="ECO:0000313" key="15">
    <source>
        <dbReference type="EMBL" id="MDQ0291343.1"/>
    </source>
</evidence>
<name>A0AAE4AQP7_9BACT</name>
<dbReference type="EMBL" id="JAUSVL010000001">
    <property type="protein sequence ID" value="MDQ0291343.1"/>
    <property type="molecule type" value="Genomic_DNA"/>
</dbReference>
<dbReference type="GO" id="GO:0016787">
    <property type="term" value="F:hydrolase activity"/>
    <property type="evidence" value="ECO:0007669"/>
    <property type="project" value="UniProtKB-KW"/>
</dbReference>
<evidence type="ECO:0000256" key="6">
    <source>
        <dbReference type="ARBA" id="ARBA00022840"/>
    </source>
</evidence>
<evidence type="ECO:0000256" key="9">
    <source>
        <dbReference type="ARBA" id="ARBA00074363"/>
    </source>
</evidence>
<feature type="compositionally biased region" description="Low complexity" evidence="11">
    <location>
        <begin position="397"/>
        <end position="417"/>
    </location>
</feature>
<dbReference type="SMART" id="SM00490">
    <property type="entry name" value="HELICc"/>
    <property type="match status" value="1"/>
</dbReference>
<dbReference type="AlphaFoldDB" id="A0AAE4AQP7"/>
<dbReference type="GO" id="GO:0009266">
    <property type="term" value="P:response to temperature stimulus"/>
    <property type="evidence" value="ECO:0007669"/>
    <property type="project" value="UniProtKB-ARBA"/>
</dbReference>
<dbReference type="GO" id="GO:0005829">
    <property type="term" value="C:cytosol"/>
    <property type="evidence" value="ECO:0007669"/>
    <property type="project" value="TreeGrafter"/>
</dbReference>
<dbReference type="PROSITE" id="PS51192">
    <property type="entry name" value="HELICASE_ATP_BIND_1"/>
    <property type="match status" value="1"/>
</dbReference>
<evidence type="ECO:0000256" key="11">
    <source>
        <dbReference type="SAM" id="MobiDB-lite"/>
    </source>
</evidence>
<feature type="compositionally biased region" description="Low complexity" evidence="11">
    <location>
        <begin position="430"/>
        <end position="439"/>
    </location>
</feature>
<dbReference type="RefSeq" id="WP_307264000.1">
    <property type="nucleotide sequence ID" value="NZ_JAUSVL010000001.1"/>
</dbReference>
<feature type="domain" description="Helicase ATP-binding" evidence="12">
    <location>
        <begin position="32"/>
        <end position="203"/>
    </location>
</feature>
<dbReference type="InterPro" id="IPR001650">
    <property type="entry name" value="Helicase_C-like"/>
</dbReference>
<evidence type="ECO:0000256" key="4">
    <source>
        <dbReference type="ARBA" id="ARBA00022801"/>
    </source>
</evidence>
<evidence type="ECO:0000259" key="12">
    <source>
        <dbReference type="PROSITE" id="PS51192"/>
    </source>
</evidence>
<evidence type="ECO:0000313" key="16">
    <source>
        <dbReference type="Proteomes" id="UP001238163"/>
    </source>
</evidence>
<dbReference type="InterPro" id="IPR027417">
    <property type="entry name" value="P-loop_NTPase"/>
</dbReference>
<dbReference type="GO" id="GO:0003676">
    <property type="term" value="F:nucleic acid binding"/>
    <property type="evidence" value="ECO:0007669"/>
    <property type="project" value="InterPro"/>
</dbReference>
<dbReference type="PANTHER" id="PTHR47959:SF13">
    <property type="entry name" value="ATP-DEPENDENT RNA HELICASE RHLE"/>
    <property type="match status" value="1"/>
</dbReference>
<organism evidence="15 16">
    <name type="scientific">Oligosphaera ethanolica</name>
    <dbReference type="NCBI Taxonomy" id="760260"/>
    <lineage>
        <taxon>Bacteria</taxon>
        <taxon>Pseudomonadati</taxon>
        <taxon>Lentisphaerota</taxon>
        <taxon>Oligosphaeria</taxon>
        <taxon>Oligosphaerales</taxon>
        <taxon>Oligosphaeraceae</taxon>
        <taxon>Oligosphaera</taxon>
    </lineage>
</organism>
<dbReference type="CDD" id="cd18787">
    <property type="entry name" value="SF2_C_DEAD"/>
    <property type="match status" value="1"/>
</dbReference>
<dbReference type="EC" id="3.6.4.13" evidence="1"/>
<sequence>MDFTNFGLHSQLLPLISAAGYSNPTPIQEQAIPHVLAGRDVLGLAQTGTGKTAAFVLPILHRLEAGPRRQVRCLVIAPTRELAAQIEGVFEQFAGPFGLRSCAVYGGVGAKPQLDHFRRGTEIIVACPGRLLDHLQQKSVDLSHVETLVLDEADHMFDMGFLPNIRRIISYLPRQRQTMLFSATMPSEIRHLAMEVLHNPETVEIGHAAPVDTVTHALYPVAQHLKPQLLFHILDDLKSDSVIVFTRTKFRAKRLSEQLVKRGMRAAQLQGNMSQNKRQDSLDGFRKGDYHILVATDIAARGIDVSCVSHVINFDIPDTVDAYTHRIGRTGRALQTGQAFTLVTEEDRGEIAAIERLLGYYIKRQLMPGFDYNEAPSQQHREAFSRPPLPPRGGRSGRPSSSSSSSPRPQGASASAGVGAHRAGGSGRPARPSYGASSGAAGGRGGSGMRSRGGRSFG</sequence>
<evidence type="ECO:0000259" key="13">
    <source>
        <dbReference type="PROSITE" id="PS51194"/>
    </source>
</evidence>
<keyword evidence="4 15" id="KW-0378">Hydrolase</keyword>
<dbReference type="CDD" id="cd00268">
    <property type="entry name" value="DEADc"/>
    <property type="match status" value="1"/>
</dbReference>
<keyword evidence="5 15" id="KW-0347">Helicase</keyword>
<dbReference type="SMART" id="SM00487">
    <property type="entry name" value="DEXDc"/>
    <property type="match status" value="1"/>
</dbReference>
<gene>
    <name evidence="15" type="ORF">J3R75_003450</name>
</gene>
<evidence type="ECO:0000256" key="2">
    <source>
        <dbReference type="ARBA" id="ARBA00022490"/>
    </source>
</evidence>
<proteinExistence type="inferred from homology"/>
<evidence type="ECO:0000256" key="5">
    <source>
        <dbReference type="ARBA" id="ARBA00022806"/>
    </source>
</evidence>
<evidence type="ECO:0000256" key="1">
    <source>
        <dbReference type="ARBA" id="ARBA00012552"/>
    </source>
</evidence>
<protein>
    <recommendedName>
        <fullName evidence="9">DEAD-box ATP-dependent RNA helicase RhpA</fullName>
        <ecNumber evidence="1">3.6.4.13</ecNumber>
    </recommendedName>
</protein>
<evidence type="ECO:0000256" key="10">
    <source>
        <dbReference type="PROSITE-ProRule" id="PRU00552"/>
    </source>
</evidence>
<reference evidence="15" key="1">
    <citation type="submission" date="2023-07" db="EMBL/GenBank/DDBJ databases">
        <title>Genomic Encyclopedia of Type Strains, Phase IV (KMG-IV): sequencing the most valuable type-strain genomes for metagenomic binning, comparative biology and taxonomic classification.</title>
        <authorList>
            <person name="Goeker M."/>
        </authorList>
    </citation>
    <scope>NUCLEOTIDE SEQUENCE</scope>
    <source>
        <strain evidence="15">DSM 24202</strain>
    </source>
</reference>
<evidence type="ECO:0000256" key="7">
    <source>
        <dbReference type="ARBA" id="ARBA00038437"/>
    </source>
</evidence>
<dbReference type="InterPro" id="IPR044742">
    <property type="entry name" value="DEAD/DEAH_RhlB"/>
</dbReference>
<dbReference type="PROSITE" id="PS51195">
    <property type="entry name" value="Q_MOTIF"/>
    <property type="match status" value="1"/>
</dbReference>
<comment type="similarity">
    <text evidence="7">Belongs to the DEAD box helicase family.</text>
</comment>
<dbReference type="Pfam" id="PF00271">
    <property type="entry name" value="Helicase_C"/>
    <property type="match status" value="1"/>
</dbReference>
<keyword evidence="16" id="KW-1185">Reference proteome</keyword>